<protein>
    <submittedName>
        <fullName evidence="1">Uncharacterized protein</fullName>
    </submittedName>
</protein>
<gene>
    <name evidence="1" type="ORF">BJ138DRAFT_1184250</name>
</gene>
<comment type="caution">
    <text evidence="1">The sequence shown here is derived from an EMBL/GenBank/DDBJ whole genome shotgun (WGS) entry which is preliminary data.</text>
</comment>
<accession>A0ACB7ZSG7</accession>
<reference evidence="1" key="1">
    <citation type="journal article" date="2021" name="New Phytol.">
        <title>Evolutionary innovations through gain and loss of genes in the ectomycorrhizal Boletales.</title>
        <authorList>
            <person name="Wu G."/>
            <person name="Miyauchi S."/>
            <person name="Morin E."/>
            <person name="Kuo A."/>
            <person name="Drula E."/>
            <person name="Varga T."/>
            <person name="Kohler A."/>
            <person name="Feng B."/>
            <person name="Cao Y."/>
            <person name="Lipzen A."/>
            <person name="Daum C."/>
            <person name="Hundley H."/>
            <person name="Pangilinan J."/>
            <person name="Johnson J."/>
            <person name="Barry K."/>
            <person name="LaButti K."/>
            <person name="Ng V."/>
            <person name="Ahrendt S."/>
            <person name="Min B."/>
            <person name="Choi I.G."/>
            <person name="Park H."/>
            <person name="Plett J.M."/>
            <person name="Magnuson J."/>
            <person name="Spatafora J.W."/>
            <person name="Nagy L.G."/>
            <person name="Henrissat B."/>
            <person name="Grigoriev I.V."/>
            <person name="Yang Z.L."/>
            <person name="Xu J."/>
            <person name="Martin F.M."/>
        </authorList>
    </citation>
    <scope>NUCLEOTIDE SEQUENCE</scope>
    <source>
        <strain evidence="1">ATCC 28755</strain>
    </source>
</reference>
<name>A0ACB7ZSG7_9AGAM</name>
<dbReference type="Proteomes" id="UP000790377">
    <property type="component" value="Unassembled WGS sequence"/>
</dbReference>
<organism evidence="1 2">
    <name type="scientific">Hygrophoropsis aurantiaca</name>
    <dbReference type="NCBI Taxonomy" id="72124"/>
    <lineage>
        <taxon>Eukaryota</taxon>
        <taxon>Fungi</taxon>
        <taxon>Dikarya</taxon>
        <taxon>Basidiomycota</taxon>
        <taxon>Agaricomycotina</taxon>
        <taxon>Agaricomycetes</taxon>
        <taxon>Agaricomycetidae</taxon>
        <taxon>Boletales</taxon>
        <taxon>Coniophorineae</taxon>
        <taxon>Hygrophoropsidaceae</taxon>
        <taxon>Hygrophoropsis</taxon>
    </lineage>
</organism>
<proteinExistence type="predicted"/>
<keyword evidence="2" id="KW-1185">Reference proteome</keyword>
<dbReference type="EMBL" id="MU268636">
    <property type="protein sequence ID" value="KAH7904040.1"/>
    <property type="molecule type" value="Genomic_DNA"/>
</dbReference>
<sequence length="212" mass="23250">MTTSAHALGPVSKGCANRCLEGSVFALLSARARGSALHTSNVLCMGTVVMNVADDPTTFSVPVYPLFPLPARGPIPESRSLRHYDRLLRSDGPLSGSSKASKPGQCLNWGATYQGRLRTYQSLKIDTSKFEFSSTKKTGVKNYRVCKAHHVYPLAQETRTGTVKFNITITAHDSSTPAGVIQMDHWRVKCPPVLMSRLGTRQFRGEHVQMND</sequence>
<evidence type="ECO:0000313" key="1">
    <source>
        <dbReference type="EMBL" id="KAH7904040.1"/>
    </source>
</evidence>
<evidence type="ECO:0000313" key="2">
    <source>
        <dbReference type="Proteomes" id="UP000790377"/>
    </source>
</evidence>